<dbReference type="GO" id="GO:0039624">
    <property type="term" value="C:viral outer capsid"/>
    <property type="evidence" value="ECO:0007669"/>
    <property type="project" value="UniProtKB-KW"/>
</dbReference>
<comment type="function">
    <text evidence="10">VP5 protein is one of the two proteins (with VP2) which constitute the virus particle outer capsid. Acts as a membrane permeabilization protein that mediates release of viral particles from endosomal compartments into the cytoplasm. Permeabilization activity is probably negatively regulated by VP2 and is triggered by endosomal degradation of VP2 and exposure to low pH.</text>
</comment>
<dbReference type="EMBL" id="KF680173">
    <property type="protein sequence ID" value="AGZ91950.1"/>
    <property type="molecule type" value="Genomic_RNA"/>
</dbReference>
<comment type="similarity">
    <text evidence="2">Belongs to the orbivirus VP5 family.</text>
</comment>
<dbReference type="GO" id="GO:0005198">
    <property type="term" value="F:structural molecule activity"/>
    <property type="evidence" value="ECO:0007669"/>
    <property type="project" value="InterPro"/>
</dbReference>
<dbReference type="InterPro" id="IPR000145">
    <property type="entry name" value="Capsid_VP5_Orbivir"/>
</dbReference>
<evidence type="ECO:0000256" key="3">
    <source>
        <dbReference type="ARBA" id="ARBA00015353"/>
    </source>
</evidence>
<evidence type="ECO:0000256" key="11">
    <source>
        <dbReference type="SAM" id="Coils"/>
    </source>
</evidence>
<keyword evidence="5" id="KW-1162">Viral penetration into host cytoplasm</keyword>
<keyword evidence="9" id="KW-1160">Virus entry into host cell</keyword>
<keyword evidence="7" id="KW-1152">Outer capsid protein</keyword>
<evidence type="ECO:0000256" key="5">
    <source>
        <dbReference type="ARBA" id="ARBA00022595"/>
    </source>
</evidence>
<evidence type="ECO:0000256" key="10">
    <source>
        <dbReference type="ARBA" id="ARBA00024835"/>
    </source>
</evidence>
<evidence type="ECO:0000313" key="13">
    <source>
        <dbReference type="Proteomes" id="UP000139640"/>
    </source>
</evidence>
<organism evidence="12 13">
    <name type="scientific">Changuinola virus</name>
    <dbReference type="NCBI Taxonomy" id="40052"/>
    <lineage>
        <taxon>Viruses</taxon>
        <taxon>Riboviria</taxon>
        <taxon>Orthornavirae</taxon>
        <taxon>Duplornaviricota</taxon>
        <taxon>Resentoviricetes</taxon>
        <taxon>Reovirales</taxon>
        <taxon>Sedoreoviridae</taxon>
        <taxon>Orbivirus</taxon>
        <taxon>Orbivirus changuinolaense</taxon>
    </lineage>
</organism>
<proteinExistence type="inferred from homology"/>
<name>U5YIG4_9REOV</name>
<evidence type="ECO:0000256" key="8">
    <source>
        <dbReference type="ARBA" id="ARBA00022844"/>
    </source>
</evidence>
<comment type="subcellular location">
    <subcellularLocation>
        <location evidence="1">Virion</location>
    </subcellularLocation>
</comment>
<keyword evidence="11" id="KW-0175">Coiled coil</keyword>
<dbReference type="Proteomes" id="UP000139640">
    <property type="component" value="Genome"/>
</dbReference>
<dbReference type="OrthoDB" id="8954at10239"/>
<keyword evidence="8" id="KW-0946">Virion</keyword>
<evidence type="ECO:0000256" key="2">
    <source>
        <dbReference type="ARBA" id="ARBA00007624"/>
    </source>
</evidence>
<gene>
    <name evidence="12" type="ORF">CGLV_VP5</name>
</gene>
<evidence type="ECO:0000256" key="7">
    <source>
        <dbReference type="ARBA" id="ARBA00022770"/>
    </source>
</evidence>
<evidence type="ECO:0000256" key="4">
    <source>
        <dbReference type="ARBA" id="ARBA00022561"/>
    </source>
</evidence>
<evidence type="ECO:0000256" key="9">
    <source>
        <dbReference type="ARBA" id="ARBA00023296"/>
    </source>
</evidence>
<accession>U5YIG4</accession>
<reference evidence="12 13" key="1">
    <citation type="journal article" date="2014" name="J. Gen. Virol.">
        <title>Genetic and biological characterization of selected Changuinola viruses (Reoviridae, Orbivirus) from Brazil.</title>
        <authorList>
            <person name="Silva S.P."/>
            <person name="Dilcher M."/>
            <person name="Weber F."/>
            <person name="Hufert F.T."/>
            <person name="Weidmann M."/>
            <person name="Cardoso J.F."/>
            <person name="Carvalho V.L."/>
            <person name="Chiang J.O."/>
            <person name="Martins L.C."/>
            <person name="Lima C.P."/>
            <person name="Da Silva D.E."/>
            <person name="Vianez-Junior J.L."/>
            <person name="Popov V.L."/>
            <person name="Travassos da Rosa A.P."/>
            <person name="Tesh R.B."/>
            <person name="Vasconcelos P.F."/>
            <person name="Nunes M.R."/>
        </authorList>
    </citation>
    <scope>NUCLEOTIDE SEQUENCE [LARGE SCALE GENOMIC DNA]</scope>
    <source>
        <strain evidence="12">CGLV/BE AR 35646</strain>
    </source>
</reference>
<feature type="coiled-coil region" evidence="11">
    <location>
        <begin position="191"/>
        <end position="218"/>
    </location>
</feature>
<protein>
    <recommendedName>
        <fullName evidence="3">Outer capsid protein VP5</fullName>
    </recommendedName>
</protein>
<evidence type="ECO:0000256" key="6">
    <source>
        <dbReference type="ARBA" id="ARBA00022648"/>
    </source>
</evidence>
<evidence type="ECO:0000256" key="1">
    <source>
        <dbReference type="ARBA" id="ARBA00004328"/>
    </source>
</evidence>
<sequence>MGKIIKALNKFGKKTWNALTSNTAQKIYGTIGKAVDKVANSELGSAAIDGLIQGSVQSILTGESYGETVKQAVLLNIMGGSEPIPDPLSPGEQAVIKELSTLKEKEKQDQIYGKYHTQVEKILGSEIKEVRDYVLQEVQDEIKEENQIAMLQKALTGYGKIINHEMNGVNKLTRALKKEIVDRTTEEEKMVVEYRNKIDALEHAIEIEKEAMNEEAIQELISMSTDIVEAAAEEVPIFGAATAVAVASGRAVEGAYKIKQIISMLTGIDLSHMKTPTIQPETLRAILGKKEGKPIEDARLARGLDHKLEVLRENIEEVKHMEQEIVPAIAKAAKEDAKQLGTAETMIHPRTAMRFKIPIADQPLIHIYAAPWDSDTVFMFHCVPPHHQVASFFLGFDLDIEYVFYEDLTASKHVLRRGAQIITGRSFQQAYQEFLMLAQNVEGGGEIHRRRLLRSRQNHPIYMGNLHYEISYNQLQANAMELVYNEELQAHVLRGPLHFQRRSILGALKYGIEILGQALDMQTFLRDV</sequence>
<keyword evidence="6" id="KW-1173">Viral penetration via permeabilization of host membrane</keyword>
<dbReference type="GO" id="GO:0140267">
    <property type="term" value="P:symbiont entry into host cell via permeabilization of host membrane"/>
    <property type="evidence" value="ECO:0007669"/>
    <property type="project" value="UniProtKB-KW"/>
</dbReference>
<keyword evidence="4" id="KW-0167">Capsid protein</keyword>
<evidence type="ECO:0000313" key="12">
    <source>
        <dbReference type="EMBL" id="AGZ91950.1"/>
    </source>
</evidence>
<dbReference type="Pfam" id="PF00901">
    <property type="entry name" value="Orbi_VP5"/>
    <property type="match status" value="1"/>
</dbReference>